<dbReference type="GO" id="GO:0016758">
    <property type="term" value="F:hexosyltransferase activity"/>
    <property type="evidence" value="ECO:0007669"/>
    <property type="project" value="UniProtKB-ARBA"/>
</dbReference>
<dbReference type="Gene3D" id="3.90.550.10">
    <property type="entry name" value="Spore Coat Polysaccharide Biosynthesis Protein SpsA, Chain A"/>
    <property type="match status" value="1"/>
</dbReference>
<name>A0AAC9JCU7_9ALTE</name>
<proteinExistence type="predicted"/>
<evidence type="ECO:0000313" key="3">
    <source>
        <dbReference type="Proteomes" id="UP000182101"/>
    </source>
</evidence>
<feature type="domain" description="Glycosyltransferase 2-like" evidence="1">
    <location>
        <begin position="9"/>
        <end position="138"/>
    </location>
</feature>
<dbReference type="SUPFAM" id="SSF53448">
    <property type="entry name" value="Nucleotide-diphospho-sugar transferases"/>
    <property type="match status" value="1"/>
</dbReference>
<evidence type="ECO:0000259" key="1">
    <source>
        <dbReference type="Pfam" id="PF00535"/>
    </source>
</evidence>
<accession>A0AAC9JCU7</accession>
<dbReference type="Pfam" id="PF00535">
    <property type="entry name" value="Glycos_transf_2"/>
    <property type="match status" value="1"/>
</dbReference>
<dbReference type="RefSeq" id="WP_071959642.1">
    <property type="nucleotide sequence ID" value="NZ_CP018024.1"/>
</dbReference>
<gene>
    <name evidence="2" type="ORF">BM524_12680</name>
</gene>
<dbReference type="AlphaFoldDB" id="A0AAC9JCU7"/>
<evidence type="ECO:0000313" key="2">
    <source>
        <dbReference type="EMBL" id="APD90582.1"/>
    </source>
</evidence>
<reference evidence="2 3" key="1">
    <citation type="submission" date="2016-11" db="EMBL/GenBank/DDBJ databases">
        <title>Networking in microbes: conjugative elements and plasmids in the genus Alteromonas.</title>
        <authorList>
            <person name="Lopez-Perez M."/>
            <person name="Ramon-Marco N."/>
            <person name="Rodriguez-Valera F."/>
        </authorList>
    </citation>
    <scope>NUCLEOTIDE SEQUENCE [LARGE SCALE GENOMIC DNA]</scope>
    <source>
        <strain evidence="2 3">CP48</strain>
    </source>
</reference>
<dbReference type="PANTHER" id="PTHR22916">
    <property type="entry name" value="GLYCOSYLTRANSFERASE"/>
    <property type="match status" value="1"/>
</dbReference>
<dbReference type="Proteomes" id="UP000182101">
    <property type="component" value="Chromosome"/>
</dbReference>
<dbReference type="InterPro" id="IPR001173">
    <property type="entry name" value="Glyco_trans_2-like"/>
</dbReference>
<sequence>MISQETDLSIIVPVYNGEAFIQQTLDSILRQKIDNIEIIVVDDGSTDSTPKILSSYEERYPTTILITKNSRSDGVSGARNTGLALAKGRLIAFLDADDIVLPETLKFRINTFLNSSHDILITDFALFDDDVQLQEELEGYCSSAFKRLGFGEVPYSEIEQKPIDFFLQYFCVMWMGSVMFKSFVLKNKHTFDEDLAYGEDEDLWYKVCLGNKIKYVNEVTTGYRKHDKSVTVDLIKKYQGACNLRRVQLKNNFLTNKQKLLLIRKFNQEFLQLAYYLRTEKHYGLLLKQITRLPIKFLVKKVVLKQLLAALFRF</sequence>
<dbReference type="InterPro" id="IPR029044">
    <property type="entry name" value="Nucleotide-diphossugar_trans"/>
</dbReference>
<protein>
    <recommendedName>
        <fullName evidence="1">Glycosyltransferase 2-like domain-containing protein</fullName>
    </recommendedName>
</protein>
<dbReference type="PANTHER" id="PTHR22916:SF3">
    <property type="entry name" value="UDP-GLCNAC:BETAGAL BETA-1,3-N-ACETYLGLUCOSAMINYLTRANSFERASE-LIKE PROTEIN 1"/>
    <property type="match status" value="1"/>
</dbReference>
<dbReference type="EMBL" id="CP018024">
    <property type="protein sequence ID" value="APD90582.1"/>
    <property type="molecule type" value="Genomic_DNA"/>
</dbReference>
<organism evidence="2 3">
    <name type="scientific">Alteromonas mediterranea</name>
    <dbReference type="NCBI Taxonomy" id="314275"/>
    <lineage>
        <taxon>Bacteria</taxon>
        <taxon>Pseudomonadati</taxon>
        <taxon>Pseudomonadota</taxon>
        <taxon>Gammaproteobacteria</taxon>
        <taxon>Alteromonadales</taxon>
        <taxon>Alteromonadaceae</taxon>
        <taxon>Alteromonas/Salinimonas group</taxon>
        <taxon>Alteromonas</taxon>
    </lineage>
</organism>